<accession>A0ABY7FWT1</accession>
<evidence type="ECO:0000256" key="2">
    <source>
        <dbReference type="SAM" id="Phobius"/>
    </source>
</evidence>
<organism evidence="3 4">
    <name type="scientific">Mya arenaria</name>
    <name type="common">Soft-shell clam</name>
    <dbReference type="NCBI Taxonomy" id="6604"/>
    <lineage>
        <taxon>Eukaryota</taxon>
        <taxon>Metazoa</taxon>
        <taxon>Spiralia</taxon>
        <taxon>Lophotrochozoa</taxon>
        <taxon>Mollusca</taxon>
        <taxon>Bivalvia</taxon>
        <taxon>Autobranchia</taxon>
        <taxon>Heteroconchia</taxon>
        <taxon>Euheterodonta</taxon>
        <taxon>Imparidentia</taxon>
        <taxon>Neoheterodontei</taxon>
        <taxon>Myida</taxon>
        <taxon>Myoidea</taxon>
        <taxon>Myidae</taxon>
        <taxon>Mya</taxon>
    </lineage>
</organism>
<keyword evidence="4" id="KW-1185">Reference proteome</keyword>
<keyword evidence="2" id="KW-1133">Transmembrane helix</keyword>
<dbReference type="Proteomes" id="UP001164746">
    <property type="component" value="Chromosome 14"/>
</dbReference>
<keyword evidence="2" id="KW-0472">Membrane</keyword>
<proteinExistence type="predicted"/>
<gene>
    <name evidence="3" type="ORF">MAR_011216</name>
</gene>
<sequence length="174" mass="18923">MSNIFQDADRCLWCWSMSVRCGQEAELDMDGQNSTACTDQSMPPGGNSDIGEDTEADDIMHGTRSIYLLIVVGGVIALPAVTVVRICWARKLQKARRRIYREVEDGAETDGRGVDIFAISHGAIVPCTSPPSYEQSVADPDLGKPPAYDDLPPVYAEIRRTGKHTTSGNHGNTP</sequence>
<feature type="region of interest" description="Disordered" evidence="1">
    <location>
        <begin position="32"/>
        <end position="53"/>
    </location>
</feature>
<protein>
    <submittedName>
        <fullName evidence="3">Uncharacterized protein</fullName>
    </submittedName>
</protein>
<name>A0ABY7FWT1_MYAAR</name>
<dbReference type="EMBL" id="CP111025">
    <property type="protein sequence ID" value="WAR25512.1"/>
    <property type="molecule type" value="Genomic_DNA"/>
</dbReference>
<evidence type="ECO:0000313" key="3">
    <source>
        <dbReference type="EMBL" id="WAR25512.1"/>
    </source>
</evidence>
<keyword evidence="2" id="KW-0812">Transmembrane</keyword>
<evidence type="ECO:0000313" key="4">
    <source>
        <dbReference type="Proteomes" id="UP001164746"/>
    </source>
</evidence>
<feature type="compositionally biased region" description="Polar residues" evidence="1">
    <location>
        <begin position="32"/>
        <end position="41"/>
    </location>
</feature>
<evidence type="ECO:0000256" key="1">
    <source>
        <dbReference type="SAM" id="MobiDB-lite"/>
    </source>
</evidence>
<feature type="region of interest" description="Disordered" evidence="1">
    <location>
        <begin position="130"/>
        <end position="149"/>
    </location>
</feature>
<feature type="transmembrane region" description="Helical" evidence="2">
    <location>
        <begin position="66"/>
        <end position="88"/>
    </location>
</feature>
<reference evidence="3" key="1">
    <citation type="submission" date="2022-11" db="EMBL/GenBank/DDBJ databases">
        <title>Centuries of genome instability and evolution in soft-shell clam transmissible cancer (bioRxiv).</title>
        <authorList>
            <person name="Hart S.F.M."/>
            <person name="Yonemitsu M.A."/>
            <person name="Giersch R.M."/>
            <person name="Beal B.F."/>
            <person name="Arriagada G."/>
            <person name="Davis B.W."/>
            <person name="Ostrander E.A."/>
            <person name="Goff S.P."/>
            <person name="Metzger M.J."/>
        </authorList>
    </citation>
    <scope>NUCLEOTIDE SEQUENCE</scope>
    <source>
        <strain evidence="3">MELC-2E11</strain>
        <tissue evidence="3">Siphon/mantle</tissue>
    </source>
</reference>